<dbReference type="Proteomes" id="UP001054837">
    <property type="component" value="Unassembled WGS sequence"/>
</dbReference>
<keyword evidence="2" id="KW-1185">Reference proteome</keyword>
<name>A0AAV4SBL9_9ARAC</name>
<protein>
    <submittedName>
        <fullName evidence="1">Uncharacterized protein</fullName>
    </submittedName>
</protein>
<evidence type="ECO:0000313" key="1">
    <source>
        <dbReference type="EMBL" id="GIY31883.1"/>
    </source>
</evidence>
<gene>
    <name evidence="1" type="ORF">CDAR_572741</name>
</gene>
<comment type="caution">
    <text evidence="1">The sequence shown here is derived from an EMBL/GenBank/DDBJ whole genome shotgun (WGS) entry which is preliminary data.</text>
</comment>
<evidence type="ECO:0000313" key="2">
    <source>
        <dbReference type="Proteomes" id="UP001054837"/>
    </source>
</evidence>
<dbReference type="EMBL" id="BPLQ01007727">
    <property type="protein sequence ID" value="GIY31883.1"/>
    <property type="molecule type" value="Genomic_DNA"/>
</dbReference>
<sequence length="106" mass="11322">MGGGTGSGIAFVGRLGGCVEVLQIFPKFDQFFLSREMGHPGKMCRLLLEYSSVVSDAFCQVGERMSFAALWCFSALVMRVAASVGRCSKNGRFPESDDAIVEGAGD</sequence>
<reference evidence="1 2" key="1">
    <citation type="submission" date="2021-06" db="EMBL/GenBank/DDBJ databases">
        <title>Caerostris darwini draft genome.</title>
        <authorList>
            <person name="Kono N."/>
            <person name="Arakawa K."/>
        </authorList>
    </citation>
    <scope>NUCLEOTIDE SEQUENCE [LARGE SCALE GENOMIC DNA]</scope>
</reference>
<proteinExistence type="predicted"/>
<accession>A0AAV4SBL9</accession>
<organism evidence="1 2">
    <name type="scientific">Caerostris darwini</name>
    <dbReference type="NCBI Taxonomy" id="1538125"/>
    <lineage>
        <taxon>Eukaryota</taxon>
        <taxon>Metazoa</taxon>
        <taxon>Ecdysozoa</taxon>
        <taxon>Arthropoda</taxon>
        <taxon>Chelicerata</taxon>
        <taxon>Arachnida</taxon>
        <taxon>Araneae</taxon>
        <taxon>Araneomorphae</taxon>
        <taxon>Entelegynae</taxon>
        <taxon>Araneoidea</taxon>
        <taxon>Araneidae</taxon>
        <taxon>Caerostris</taxon>
    </lineage>
</organism>
<dbReference type="AlphaFoldDB" id="A0AAV4SBL9"/>